<dbReference type="InterPro" id="IPR029442">
    <property type="entry name" value="GyrI-like"/>
</dbReference>
<evidence type="ECO:0000313" key="6">
    <source>
        <dbReference type="Proteomes" id="UP000219439"/>
    </source>
</evidence>
<name>A0A285PHF8_9HYPH</name>
<dbReference type="SUPFAM" id="SSF46689">
    <property type="entry name" value="Homeodomain-like"/>
    <property type="match status" value="2"/>
</dbReference>
<dbReference type="InterPro" id="IPR009057">
    <property type="entry name" value="Homeodomain-like_sf"/>
</dbReference>
<dbReference type="GO" id="GO:0003700">
    <property type="term" value="F:DNA-binding transcription factor activity"/>
    <property type="evidence" value="ECO:0007669"/>
    <property type="project" value="InterPro"/>
</dbReference>
<keyword evidence="2" id="KW-0238">DNA-binding</keyword>
<organism evidence="5 6">
    <name type="scientific">Cohaesibacter gelatinilyticus</name>
    <dbReference type="NCBI Taxonomy" id="372072"/>
    <lineage>
        <taxon>Bacteria</taxon>
        <taxon>Pseudomonadati</taxon>
        <taxon>Pseudomonadota</taxon>
        <taxon>Alphaproteobacteria</taxon>
        <taxon>Hyphomicrobiales</taxon>
        <taxon>Cohaesibacteraceae</taxon>
    </lineage>
</organism>
<dbReference type="Pfam" id="PF06445">
    <property type="entry name" value="GyrI-like"/>
    <property type="match status" value="1"/>
</dbReference>
<protein>
    <submittedName>
        <fullName evidence="5">AraC family transcriptional regulator</fullName>
    </submittedName>
</protein>
<evidence type="ECO:0000313" key="5">
    <source>
        <dbReference type="EMBL" id="SNZ19311.1"/>
    </source>
</evidence>
<dbReference type="InterPro" id="IPR011256">
    <property type="entry name" value="Reg_factor_effector_dom_sf"/>
</dbReference>
<dbReference type="SUPFAM" id="SSF55136">
    <property type="entry name" value="Probable bacterial effector-binding domain"/>
    <property type="match status" value="1"/>
</dbReference>
<dbReference type="InterPro" id="IPR010499">
    <property type="entry name" value="AraC_E-bd"/>
</dbReference>
<accession>A0A285PHF8</accession>
<dbReference type="EMBL" id="OBEL01000002">
    <property type="protein sequence ID" value="SNZ19311.1"/>
    <property type="molecule type" value="Genomic_DNA"/>
</dbReference>
<keyword evidence="3" id="KW-0804">Transcription</keyword>
<evidence type="ECO:0000256" key="1">
    <source>
        <dbReference type="ARBA" id="ARBA00023015"/>
    </source>
</evidence>
<dbReference type="OrthoDB" id="9816011at2"/>
<dbReference type="InterPro" id="IPR020449">
    <property type="entry name" value="Tscrpt_reg_AraC-type_HTH"/>
</dbReference>
<dbReference type="PRINTS" id="PR00032">
    <property type="entry name" value="HTHARAC"/>
</dbReference>
<dbReference type="InterPro" id="IPR050908">
    <property type="entry name" value="SmbC-like"/>
</dbReference>
<keyword evidence="6" id="KW-1185">Reference proteome</keyword>
<dbReference type="PANTHER" id="PTHR40055:SF1">
    <property type="entry name" value="TRANSCRIPTIONAL REGULATOR YGIV-RELATED"/>
    <property type="match status" value="1"/>
</dbReference>
<gene>
    <name evidence="5" type="ORF">SAMN06265368_2393</name>
</gene>
<proteinExistence type="predicted"/>
<dbReference type="PANTHER" id="PTHR40055">
    <property type="entry name" value="TRANSCRIPTIONAL REGULATOR YGIV-RELATED"/>
    <property type="match status" value="1"/>
</dbReference>
<dbReference type="PROSITE" id="PS01124">
    <property type="entry name" value="HTH_ARAC_FAMILY_2"/>
    <property type="match status" value="1"/>
</dbReference>
<sequence length="284" mass="32439">MSEGRNFTAYEERLNRVMTHIYDNLSEELNLDRLAEIACMSPYHWHHVFRAMTGETLAEVVRRLRLNWAANVLLQGSDPVRSVAEQAGYTNLSSFSRAFKRTHGLSPDDFRKQGAKVTHLWEQNAMADDAYPMIVKEMDGFAAAGARHEGPYRQIGRAFKELGSVLIANSLMDEVDLLFCLYHDVPGTKPDEEMCSHVAVAIRESFPKDLEKLEYFDISSGRYAVLEHTGPYAMLKGAYEWLYGHWLPKSGFEPRDEPPLEVYINDPRQTPASELRTDIRLPLI</sequence>
<evidence type="ECO:0000256" key="2">
    <source>
        <dbReference type="ARBA" id="ARBA00023125"/>
    </source>
</evidence>
<keyword evidence="1" id="KW-0805">Transcription regulation</keyword>
<dbReference type="Proteomes" id="UP000219439">
    <property type="component" value="Unassembled WGS sequence"/>
</dbReference>
<dbReference type="InterPro" id="IPR018060">
    <property type="entry name" value="HTH_AraC"/>
</dbReference>
<feature type="domain" description="HTH araC/xylS-type" evidence="4">
    <location>
        <begin position="15"/>
        <end position="113"/>
    </location>
</feature>
<dbReference type="PROSITE" id="PS00041">
    <property type="entry name" value="HTH_ARAC_FAMILY_1"/>
    <property type="match status" value="1"/>
</dbReference>
<evidence type="ECO:0000256" key="3">
    <source>
        <dbReference type="ARBA" id="ARBA00023163"/>
    </source>
</evidence>
<dbReference type="InterPro" id="IPR018062">
    <property type="entry name" value="HTH_AraC-typ_CS"/>
</dbReference>
<dbReference type="SMART" id="SM00342">
    <property type="entry name" value="HTH_ARAC"/>
    <property type="match status" value="1"/>
</dbReference>
<dbReference type="AlphaFoldDB" id="A0A285PHF8"/>
<dbReference type="Gene3D" id="3.20.80.10">
    <property type="entry name" value="Regulatory factor, effector binding domain"/>
    <property type="match status" value="1"/>
</dbReference>
<dbReference type="Pfam" id="PF12833">
    <property type="entry name" value="HTH_18"/>
    <property type="match status" value="1"/>
</dbReference>
<dbReference type="GO" id="GO:0043565">
    <property type="term" value="F:sequence-specific DNA binding"/>
    <property type="evidence" value="ECO:0007669"/>
    <property type="project" value="InterPro"/>
</dbReference>
<dbReference type="Gene3D" id="1.10.10.60">
    <property type="entry name" value="Homeodomain-like"/>
    <property type="match status" value="2"/>
</dbReference>
<evidence type="ECO:0000259" key="4">
    <source>
        <dbReference type="PROSITE" id="PS01124"/>
    </source>
</evidence>
<reference evidence="5 6" key="1">
    <citation type="submission" date="2017-09" db="EMBL/GenBank/DDBJ databases">
        <authorList>
            <person name="Ehlers B."/>
            <person name="Leendertz F.H."/>
        </authorList>
    </citation>
    <scope>NUCLEOTIDE SEQUENCE [LARGE SCALE GENOMIC DNA]</scope>
    <source>
        <strain evidence="5 6">DSM 18289</strain>
    </source>
</reference>
<dbReference type="RefSeq" id="WP_097153667.1">
    <property type="nucleotide sequence ID" value="NZ_OBEL01000002.1"/>
</dbReference>
<dbReference type="SMART" id="SM00871">
    <property type="entry name" value="AraC_E_bind"/>
    <property type="match status" value="1"/>
</dbReference>